<evidence type="ECO:0000313" key="2">
    <source>
        <dbReference type="Proteomes" id="UP000663440"/>
    </source>
</evidence>
<protein>
    <submittedName>
        <fullName evidence="1">Uncharacterized protein</fullName>
    </submittedName>
</protein>
<reference evidence="1 2" key="1">
    <citation type="submission" date="2021-03" db="EMBL/GenBank/DDBJ databases">
        <title>Flavobacterium kribbensis sp. nov, an endophytic bacteria, isolated from soybean.</title>
        <authorList>
            <person name="Lee J."/>
            <person name="Seo J."/>
        </authorList>
    </citation>
    <scope>NUCLEOTIDE SEQUENCE [LARGE SCALE GENOMIC DNA]</scope>
    <source>
        <strain evidence="1 2">BB8</strain>
    </source>
</reference>
<accession>A0ABX7QBM5</accession>
<name>A0ABX7QBM5_9FLAO</name>
<sequence>MNSIYSLDTLQELKEYLEKQDQKSLREELINEFLKFAEYKNASDWNNAVKICESLAIIGWGEHEPLQAVKGMFFNGNPETYL</sequence>
<organism evidence="1 2">
    <name type="scientific">Flavobacterium endoglycinae</name>
    <dbReference type="NCBI Taxonomy" id="2816357"/>
    <lineage>
        <taxon>Bacteria</taxon>
        <taxon>Pseudomonadati</taxon>
        <taxon>Bacteroidota</taxon>
        <taxon>Flavobacteriia</taxon>
        <taxon>Flavobacteriales</taxon>
        <taxon>Flavobacteriaceae</taxon>
        <taxon>Flavobacterium</taxon>
    </lineage>
</organism>
<evidence type="ECO:0000313" key="1">
    <source>
        <dbReference type="EMBL" id="QSW88135.1"/>
    </source>
</evidence>
<gene>
    <name evidence="1" type="ORF">J0383_17935</name>
</gene>
<keyword evidence="2" id="KW-1185">Reference proteome</keyword>
<dbReference type="Proteomes" id="UP000663440">
    <property type="component" value="Chromosome"/>
</dbReference>
<dbReference type="EMBL" id="CP071448">
    <property type="protein sequence ID" value="QSW88135.1"/>
    <property type="molecule type" value="Genomic_DNA"/>
</dbReference>
<dbReference type="RefSeq" id="WP_207295342.1">
    <property type="nucleotide sequence ID" value="NZ_CP071448.1"/>
</dbReference>
<proteinExistence type="predicted"/>